<reference evidence="2" key="1">
    <citation type="submission" date="2021-01" db="EMBL/GenBank/DDBJ databases">
        <authorList>
            <person name="Corre E."/>
            <person name="Pelletier E."/>
            <person name="Niang G."/>
            <person name="Scheremetjew M."/>
            <person name="Finn R."/>
            <person name="Kale V."/>
            <person name="Holt S."/>
            <person name="Cochrane G."/>
            <person name="Meng A."/>
            <person name="Brown T."/>
            <person name="Cohen L."/>
        </authorList>
    </citation>
    <scope>NUCLEOTIDE SEQUENCE</scope>
    <source>
        <strain evidence="2">CCMP147</strain>
    </source>
</reference>
<feature type="region of interest" description="Disordered" evidence="1">
    <location>
        <begin position="89"/>
        <end position="171"/>
    </location>
</feature>
<dbReference type="InterPro" id="IPR027267">
    <property type="entry name" value="AH/BAR_dom_sf"/>
</dbReference>
<feature type="region of interest" description="Disordered" evidence="1">
    <location>
        <begin position="194"/>
        <end position="223"/>
    </location>
</feature>
<feature type="compositionally biased region" description="Basic and acidic residues" evidence="1">
    <location>
        <begin position="102"/>
        <end position="114"/>
    </location>
</feature>
<evidence type="ECO:0000256" key="1">
    <source>
        <dbReference type="SAM" id="MobiDB-lite"/>
    </source>
</evidence>
<feature type="compositionally biased region" description="Polar residues" evidence="1">
    <location>
        <begin position="127"/>
        <end position="138"/>
    </location>
</feature>
<feature type="compositionally biased region" description="Polar residues" evidence="1">
    <location>
        <begin position="1"/>
        <end position="12"/>
    </location>
</feature>
<organism evidence="2">
    <name type="scientific">Pseudictyota dubia</name>
    <dbReference type="NCBI Taxonomy" id="2749911"/>
    <lineage>
        <taxon>Eukaryota</taxon>
        <taxon>Sar</taxon>
        <taxon>Stramenopiles</taxon>
        <taxon>Ochrophyta</taxon>
        <taxon>Bacillariophyta</taxon>
        <taxon>Mediophyceae</taxon>
        <taxon>Biddulphiophycidae</taxon>
        <taxon>Eupodiscales</taxon>
        <taxon>Odontellaceae</taxon>
        <taxon>Pseudictyota</taxon>
    </lineage>
</organism>
<feature type="region of interest" description="Disordered" evidence="1">
    <location>
        <begin position="1"/>
        <end position="27"/>
    </location>
</feature>
<name>A0A7R9VQX2_9STRA</name>
<accession>A0A7R9VQX2</accession>
<feature type="region of interest" description="Disordered" evidence="1">
    <location>
        <begin position="263"/>
        <end position="305"/>
    </location>
</feature>
<feature type="compositionally biased region" description="Basic and acidic residues" evidence="1">
    <location>
        <begin position="207"/>
        <end position="223"/>
    </location>
</feature>
<dbReference type="AlphaFoldDB" id="A0A7R9VQX2"/>
<proteinExistence type="predicted"/>
<feature type="compositionally biased region" description="Low complexity" evidence="1">
    <location>
        <begin position="148"/>
        <end position="158"/>
    </location>
</feature>
<protein>
    <submittedName>
        <fullName evidence="2">Uncharacterized protein</fullName>
    </submittedName>
</protein>
<evidence type="ECO:0000313" key="2">
    <source>
        <dbReference type="EMBL" id="CAD8302165.1"/>
    </source>
</evidence>
<sequence>MIHAISQRSTRSVRTEATEFPDSRRIHDEVGEAAKRYDESRAKLLRLMASLKKQHHLMVKTSEKRLETAKQFENFLADTPLSKMVSEVGSAEAKTKVFARSQPEKPKTREKEEVEPVLSPPLETIESGDTGSRNSGSAEAQKEEELLVSRSSSSVTSEETGEREDNIAGGEAVLARAKEDYSIDGNMTEEGILITGDEAAGEEIKEELDGKPEAKPAESDEEIARRLAKQWEEEAEEWKGSPVDAADDAIIQACGTDVTESIVSHDSSVPELAADNKPRTPPASKGKKNEKEKIPHQQAFPPLVVDGSDFDKVDHSYGAVHEAANKLTDLYADQYSSNIIKYVEEWDKASYTRIQGRLLEFERMKSNLEHYVQKVDGLRSGIKKREGSNRKISPKASQRFDRNELKLGGAREAYDSYGESLLLLLEEVTDRAWRDCFPLLMRAMQFDVNFSSDQAKVFSALNETVERLEKLGVGREVDPDGRIRSLKESKPEEIYTGGKNVVPPVHSTRDVYEV</sequence>
<gene>
    <name evidence="2" type="ORF">TDUB1175_LOCUS5793</name>
</gene>
<dbReference type="EMBL" id="HBED01011613">
    <property type="protein sequence ID" value="CAD8302165.1"/>
    <property type="molecule type" value="Transcribed_RNA"/>
</dbReference>
<feature type="compositionally biased region" description="Basic and acidic residues" evidence="1">
    <location>
        <begin position="13"/>
        <end position="27"/>
    </location>
</feature>
<dbReference type="Gene3D" id="1.20.1270.60">
    <property type="entry name" value="Arfaptin homology (AH) domain/BAR domain"/>
    <property type="match status" value="1"/>
</dbReference>